<protein>
    <submittedName>
        <fullName evidence="1">Type II secretion pathway protein GspN</fullName>
    </submittedName>
</protein>
<sequence length="219" mass="24047">MSRRGALWLALVFTVSLLAQLPARWISEAFGLPLSGVGGSLWHGHAAQWGAVGPLRWRVQPWRLQAELQVGFQGQDWQARLHGWPWRWQAEVEALAGQARVPLGYRLAGQWQGAVRLRGAGWGCSAADGRITVTDLALVEPWSLGLGQGALEMDCRQGWRLVGRLQAPGQHQGALDADLLARRAQLSLELEPEAALTPLLRGAQLLGPQASRLQRQVSW</sequence>
<proteinExistence type="predicted"/>
<dbReference type="Proteomes" id="UP000263595">
    <property type="component" value="Unassembled WGS sequence"/>
</dbReference>
<dbReference type="RefSeq" id="WP_119145184.1">
    <property type="nucleotide sequence ID" value="NZ_CBCSFL010000008.1"/>
</dbReference>
<evidence type="ECO:0000313" key="2">
    <source>
        <dbReference type="Proteomes" id="UP000263595"/>
    </source>
</evidence>
<reference evidence="2" key="1">
    <citation type="submission" date="2018-08" db="EMBL/GenBank/DDBJ databases">
        <authorList>
            <person name="Blom J."/>
        </authorList>
    </citation>
    <scope>NUCLEOTIDE SEQUENCE [LARGE SCALE GENOMIC DNA]</scope>
    <source>
        <strain evidence="2">CCOS 865</strain>
    </source>
</reference>
<keyword evidence="2" id="KW-1185">Reference proteome</keyword>
<gene>
    <name evidence="1" type="ORF">CCOS865_04544</name>
</gene>
<name>A0A383RYW3_9PSED</name>
<organism evidence="1 2">
    <name type="scientific">Pseudomonas reidholzensis</name>
    <dbReference type="NCBI Taxonomy" id="1785162"/>
    <lineage>
        <taxon>Bacteria</taxon>
        <taxon>Pseudomonadati</taxon>
        <taxon>Pseudomonadota</taxon>
        <taxon>Gammaproteobacteria</taxon>
        <taxon>Pseudomonadales</taxon>
        <taxon>Pseudomonadaceae</taxon>
        <taxon>Pseudomonas</taxon>
    </lineage>
</organism>
<dbReference type="OrthoDB" id="6086865at2"/>
<accession>A0A383RYW3</accession>
<dbReference type="AlphaFoldDB" id="A0A383RYW3"/>
<dbReference type="EMBL" id="UNOZ01000031">
    <property type="protein sequence ID" value="SYX92259.1"/>
    <property type="molecule type" value="Genomic_DNA"/>
</dbReference>
<evidence type="ECO:0000313" key="1">
    <source>
        <dbReference type="EMBL" id="SYX92259.1"/>
    </source>
</evidence>